<dbReference type="Proteomes" id="UP000315003">
    <property type="component" value="Chromosome"/>
</dbReference>
<dbReference type="Gene3D" id="3.90.1560.10">
    <property type="entry name" value="ComB-like"/>
    <property type="match status" value="1"/>
</dbReference>
<reference evidence="8 9" key="1">
    <citation type="submission" date="2019-02" db="EMBL/GenBank/DDBJ databases">
        <title>Deep-cultivation of Planctomycetes and their phenomic and genomic characterization uncovers novel biology.</title>
        <authorList>
            <person name="Wiegand S."/>
            <person name="Jogler M."/>
            <person name="Boedeker C."/>
            <person name="Pinto D."/>
            <person name="Vollmers J."/>
            <person name="Rivas-Marin E."/>
            <person name="Kohn T."/>
            <person name="Peeters S.H."/>
            <person name="Heuer A."/>
            <person name="Rast P."/>
            <person name="Oberbeckmann S."/>
            <person name="Bunk B."/>
            <person name="Jeske O."/>
            <person name="Meyerdierks A."/>
            <person name="Storesund J.E."/>
            <person name="Kallscheuer N."/>
            <person name="Luecker S."/>
            <person name="Lage O.M."/>
            <person name="Pohl T."/>
            <person name="Merkel B.J."/>
            <person name="Hornburger P."/>
            <person name="Mueller R.-W."/>
            <person name="Bruemmer F."/>
            <person name="Labrenz M."/>
            <person name="Spormann A.M."/>
            <person name="Op den Camp H."/>
            <person name="Overmann J."/>
            <person name="Amann R."/>
            <person name="Jetten M.S.M."/>
            <person name="Mascher T."/>
            <person name="Medema M.H."/>
            <person name="Devos D.P."/>
            <person name="Kaster A.-K."/>
            <person name="Ovreas L."/>
            <person name="Rohde M."/>
            <person name="Galperin M.Y."/>
            <person name="Jogler C."/>
        </authorList>
    </citation>
    <scope>NUCLEOTIDE SEQUENCE [LARGE SCALE GENOMIC DNA]</scope>
    <source>
        <strain evidence="8 9">SV_7m_r</strain>
    </source>
</reference>
<organism evidence="8 9">
    <name type="scientific">Stieleria bergensis</name>
    <dbReference type="NCBI Taxonomy" id="2528025"/>
    <lineage>
        <taxon>Bacteria</taxon>
        <taxon>Pseudomonadati</taxon>
        <taxon>Planctomycetota</taxon>
        <taxon>Planctomycetia</taxon>
        <taxon>Pirellulales</taxon>
        <taxon>Pirellulaceae</taxon>
        <taxon>Stieleria</taxon>
    </lineage>
</organism>
<comment type="catalytic activity">
    <reaction evidence="7">
        <text>(2R)-O-phospho-3-sulfolactate + H2O = (2R)-3-sulfolactate + phosphate</text>
        <dbReference type="Rhea" id="RHEA:23416"/>
        <dbReference type="ChEBI" id="CHEBI:15377"/>
        <dbReference type="ChEBI" id="CHEBI:15597"/>
        <dbReference type="ChEBI" id="CHEBI:43474"/>
        <dbReference type="ChEBI" id="CHEBI:58738"/>
        <dbReference type="EC" id="3.1.3.71"/>
    </reaction>
</comment>
<dbReference type="Pfam" id="PF04029">
    <property type="entry name" value="2-ph_phosp"/>
    <property type="match status" value="1"/>
</dbReference>
<keyword evidence="5 8" id="KW-0378">Hydrolase</keyword>
<dbReference type="GO" id="GO:0050532">
    <property type="term" value="F:2-phosphosulfolactate phosphatase activity"/>
    <property type="evidence" value="ECO:0007669"/>
    <property type="project" value="UniProtKB-EC"/>
</dbReference>
<name>A0A517T0D3_9BACT</name>
<dbReference type="GO" id="GO:0050545">
    <property type="term" value="F:sulfopyruvate decarboxylase activity"/>
    <property type="evidence" value="ECO:0007669"/>
    <property type="project" value="TreeGrafter"/>
</dbReference>
<dbReference type="PANTHER" id="PTHR37311:SF1">
    <property type="entry name" value="2-PHOSPHOSULFOLACTATE PHOSPHATASE-RELATED"/>
    <property type="match status" value="1"/>
</dbReference>
<dbReference type="EMBL" id="CP036272">
    <property type="protein sequence ID" value="QDT61792.1"/>
    <property type="molecule type" value="Genomic_DNA"/>
</dbReference>
<comment type="similarity">
    <text evidence="2">Belongs to the ComB family.</text>
</comment>
<keyword evidence="6" id="KW-0460">Magnesium</keyword>
<evidence type="ECO:0000256" key="3">
    <source>
        <dbReference type="ARBA" id="ARBA00012953"/>
    </source>
</evidence>
<evidence type="ECO:0000256" key="7">
    <source>
        <dbReference type="ARBA" id="ARBA00033711"/>
    </source>
</evidence>
<comment type="cofactor">
    <cofactor evidence="1">
        <name>Mg(2+)</name>
        <dbReference type="ChEBI" id="CHEBI:18420"/>
    </cofactor>
</comment>
<dbReference type="InterPro" id="IPR005238">
    <property type="entry name" value="ComB-like"/>
</dbReference>
<evidence type="ECO:0000256" key="5">
    <source>
        <dbReference type="ARBA" id="ARBA00022801"/>
    </source>
</evidence>
<evidence type="ECO:0000256" key="2">
    <source>
        <dbReference type="ARBA" id="ARBA00009997"/>
    </source>
</evidence>
<evidence type="ECO:0000256" key="1">
    <source>
        <dbReference type="ARBA" id="ARBA00001946"/>
    </source>
</evidence>
<dbReference type="PANTHER" id="PTHR37311">
    <property type="entry name" value="2-PHOSPHOSULFOLACTATE PHOSPHATASE-RELATED"/>
    <property type="match status" value="1"/>
</dbReference>
<dbReference type="EC" id="3.1.3.71" evidence="3"/>
<dbReference type="GO" id="GO:0000287">
    <property type="term" value="F:magnesium ion binding"/>
    <property type="evidence" value="ECO:0007669"/>
    <property type="project" value="InterPro"/>
</dbReference>
<sequence length="294" mass="30965">MEIETDGLMPVTITLAFTPETLLAPSQDAASTDASVLAMESTCAVMIDVLRASSVMTTAGAAGVDRIYTTASVDQALAVAKELRTSVSGQGDGAQGVLLCGERNCERIDGFDHGNSPAEYTSESVSGKQMVMTTSNGTRAIEAVKHCDRLLIASFLNLSSVLQRLADETSILIMCAGTHREISREDVLLGGAIVERLLQSKSASDVVLNDQAMIAHAAWCQAGVSSNAQLADALTHSIGASNLIRLGMAADVRRCAELDSISGVVMRCNESDETCLPVSLDASLDPVSRFKFFS</sequence>
<dbReference type="AlphaFoldDB" id="A0A517T0D3"/>
<keyword evidence="9" id="KW-1185">Reference proteome</keyword>
<evidence type="ECO:0000256" key="6">
    <source>
        <dbReference type="ARBA" id="ARBA00022842"/>
    </source>
</evidence>
<accession>A0A517T0D3</accession>
<evidence type="ECO:0000313" key="8">
    <source>
        <dbReference type="EMBL" id="QDT61792.1"/>
    </source>
</evidence>
<protein>
    <recommendedName>
        <fullName evidence="4">Probable 2-phosphosulfolactate phosphatase</fullName>
        <ecNumber evidence="3">3.1.3.71</ecNumber>
    </recommendedName>
</protein>
<gene>
    <name evidence="8" type="primary">comB</name>
    <name evidence="8" type="ORF">SV7mr_43320</name>
</gene>
<dbReference type="SUPFAM" id="SSF142823">
    <property type="entry name" value="ComB-like"/>
    <property type="match status" value="1"/>
</dbReference>
<evidence type="ECO:0000256" key="4">
    <source>
        <dbReference type="ARBA" id="ARBA00021948"/>
    </source>
</evidence>
<proteinExistence type="inferred from homology"/>
<dbReference type="InterPro" id="IPR036702">
    <property type="entry name" value="ComB-like_sf"/>
</dbReference>
<dbReference type="OrthoDB" id="4913at2"/>
<evidence type="ECO:0000313" key="9">
    <source>
        <dbReference type="Proteomes" id="UP000315003"/>
    </source>
</evidence>